<evidence type="ECO:0000313" key="5">
    <source>
        <dbReference type="Proteomes" id="UP001443914"/>
    </source>
</evidence>
<feature type="chain" id="PRO_5043912248" description="X8 domain-containing protein" evidence="2">
    <location>
        <begin position="27"/>
        <end position="115"/>
    </location>
</feature>
<comment type="caution">
    <text evidence="4">The sequence shown here is derived from an EMBL/GenBank/DDBJ whole genome shotgun (WGS) entry which is preliminary data.</text>
</comment>
<feature type="domain" description="X8" evidence="3">
    <location>
        <begin position="28"/>
        <end position="112"/>
    </location>
</feature>
<dbReference type="InterPro" id="IPR044788">
    <property type="entry name" value="X8_dom_prot"/>
</dbReference>
<evidence type="ECO:0000259" key="3">
    <source>
        <dbReference type="SMART" id="SM00768"/>
    </source>
</evidence>
<evidence type="ECO:0000313" key="4">
    <source>
        <dbReference type="EMBL" id="KAK9715108.1"/>
    </source>
</evidence>
<feature type="signal peptide" evidence="2">
    <location>
        <begin position="1"/>
        <end position="26"/>
    </location>
</feature>
<organism evidence="4 5">
    <name type="scientific">Saponaria officinalis</name>
    <name type="common">Common soapwort</name>
    <name type="synonym">Lychnis saponaria</name>
    <dbReference type="NCBI Taxonomy" id="3572"/>
    <lineage>
        <taxon>Eukaryota</taxon>
        <taxon>Viridiplantae</taxon>
        <taxon>Streptophyta</taxon>
        <taxon>Embryophyta</taxon>
        <taxon>Tracheophyta</taxon>
        <taxon>Spermatophyta</taxon>
        <taxon>Magnoliopsida</taxon>
        <taxon>eudicotyledons</taxon>
        <taxon>Gunneridae</taxon>
        <taxon>Pentapetalae</taxon>
        <taxon>Caryophyllales</taxon>
        <taxon>Caryophyllaceae</taxon>
        <taxon>Caryophylleae</taxon>
        <taxon>Saponaria</taxon>
    </lineage>
</organism>
<dbReference type="EMBL" id="JBDFQZ010000006">
    <property type="protein sequence ID" value="KAK9715108.1"/>
    <property type="molecule type" value="Genomic_DNA"/>
</dbReference>
<dbReference type="Proteomes" id="UP001443914">
    <property type="component" value="Unassembled WGS sequence"/>
</dbReference>
<proteinExistence type="predicted"/>
<keyword evidence="5" id="KW-1185">Reference proteome</keyword>
<dbReference type="InterPro" id="IPR012946">
    <property type="entry name" value="X8"/>
</dbReference>
<dbReference type="GO" id="GO:0009506">
    <property type="term" value="C:plasmodesma"/>
    <property type="evidence" value="ECO:0007669"/>
    <property type="project" value="UniProtKB-ARBA"/>
</dbReference>
<protein>
    <recommendedName>
        <fullName evidence="3">X8 domain-containing protein</fullName>
    </recommendedName>
</protein>
<gene>
    <name evidence="4" type="ORF">RND81_06G144000</name>
</gene>
<sequence length="115" mass="12381">MPSTFSPLLPFLTLILLAHFSGGVSCSDWCVASNEAPDSVIQKALDWVCLYGSACNRIKVGLPCYEAGSLRAVATVAFNQYWQQVKQGGTHCDLFGAATLVHTDPSRENCTIPCV</sequence>
<dbReference type="PANTHER" id="PTHR31044:SF52">
    <property type="entry name" value="OS01G0631500 PROTEIN"/>
    <property type="match status" value="1"/>
</dbReference>
<evidence type="ECO:0000256" key="1">
    <source>
        <dbReference type="ARBA" id="ARBA00022729"/>
    </source>
</evidence>
<name>A0AAW1KBQ4_SAPOF</name>
<dbReference type="SMART" id="SM00768">
    <property type="entry name" value="X8"/>
    <property type="match status" value="1"/>
</dbReference>
<keyword evidence="1 2" id="KW-0732">Signal</keyword>
<dbReference type="AlphaFoldDB" id="A0AAW1KBQ4"/>
<dbReference type="Gene3D" id="1.20.58.1040">
    <property type="match status" value="1"/>
</dbReference>
<evidence type="ECO:0000256" key="2">
    <source>
        <dbReference type="SAM" id="SignalP"/>
    </source>
</evidence>
<dbReference type="Pfam" id="PF07983">
    <property type="entry name" value="X8"/>
    <property type="match status" value="1"/>
</dbReference>
<accession>A0AAW1KBQ4</accession>
<dbReference type="PANTHER" id="PTHR31044">
    <property type="entry name" value="BETA-1,3 GLUCANASE"/>
    <property type="match status" value="1"/>
</dbReference>
<reference evidence="4" key="1">
    <citation type="submission" date="2024-03" db="EMBL/GenBank/DDBJ databases">
        <title>WGS assembly of Saponaria officinalis var. Norfolk2.</title>
        <authorList>
            <person name="Jenkins J."/>
            <person name="Shu S."/>
            <person name="Grimwood J."/>
            <person name="Barry K."/>
            <person name="Goodstein D."/>
            <person name="Schmutz J."/>
            <person name="Leebens-Mack J."/>
            <person name="Osbourn A."/>
        </authorList>
    </citation>
    <scope>NUCLEOTIDE SEQUENCE [LARGE SCALE GENOMIC DNA]</scope>
    <source>
        <strain evidence="4">JIC</strain>
    </source>
</reference>